<dbReference type="RefSeq" id="WP_009195289.1">
    <property type="nucleotide sequence ID" value="NZ_AODQ01000039.1"/>
</dbReference>
<feature type="region of interest" description="Disordered" evidence="2">
    <location>
        <begin position="1"/>
        <end position="21"/>
    </location>
</feature>
<keyword evidence="5" id="KW-1185">Reference proteome</keyword>
<evidence type="ECO:0000256" key="3">
    <source>
        <dbReference type="SAM" id="Phobius"/>
    </source>
</evidence>
<keyword evidence="3" id="KW-0472">Membrane</keyword>
<dbReference type="Gene3D" id="1.25.40.10">
    <property type="entry name" value="Tetratricopeptide repeat domain"/>
    <property type="match status" value="2"/>
</dbReference>
<accession>M7N6X4</accession>
<feature type="compositionally biased region" description="Basic and acidic residues" evidence="2">
    <location>
        <begin position="9"/>
        <end position="21"/>
    </location>
</feature>
<evidence type="ECO:0000313" key="4">
    <source>
        <dbReference type="EMBL" id="EMR02986.1"/>
    </source>
</evidence>
<protein>
    <submittedName>
        <fullName evidence="4">Uncharacterized protein</fullName>
    </submittedName>
</protein>
<evidence type="ECO:0000313" key="5">
    <source>
        <dbReference type="Proteomes" id="UP000011910"/>
    </source>
</evidence>
<dbReference type="OrthoDB" id="9808622at2"/>
<sequence>MAVKQRRPNKPEHQEVYESPEALRERLSQGEAFLEKNRKWVFLLGGLIALAVAGVFIYNYWQDRQNQKAQEEMFRAVFYFENENWDRALNGDGNYPGFLEIIDNYGRTDAGNLASFYTGVIYLKQGEFQQALEHLDDFSSDDILVQARAYALQGDAHMELQQFDQAGKQYDKAANYESNRFFTPVYLEKAAVAYEQAGNNGAALERYTRIIDNYYGANEYENARKQKARLEAMASK</sequence>
<feature type="repeat" description="TPR" evidence="1">
    <location>
        <begin position="147"/>
        <end position="180"/>
    </location>
</feature>
<dbReference type="PROSITE" id="PS50005">
    <property type="entry name" value="TPR"/>
    <property type="match status" value="1"/>
</dbReference>
<keyword evidence="3" id="KW-1133">Transmembrane helix</keyword>
<evidence type="ECO:0000256" key="2">
    <source>
        <dbReference type="SAM" id="MobiDB-lite"/>
    </source>
</evidence>
<dbReference type="EMBL" id="AODQ01000039">
    <property type="protein sequence ID" value="EMR02986.1"/>
    <property type="molecule type" value="Genomic_DNA"/>
</dbReference>
<keyword evidence="3" id="KW-0812">Transmembrane</keyword>
<evidence type="ECO:0000256" key="1">
    <source>
        <dbReference type="PROSITE-ProRule" id="PRU00339"/>
    </source>
</evidence>
<comment type="caution">
    <text evidence="4">The sequence shown here is derived from an EMBL/GenBank/DDBJ whole genome shotgun (WGS) entry which is preliminary data.</text>
</comment>
<organism evidence="4 5">
    <name type="scientific">Cesiribacter andamanensis AMV16</name>
    <dbReference type="NCBI Taxonomy" id="1279009"/>
    <lineage>
        <taxon>Bacteria</taxon>
        <taxon>Pseudomonadati</taxon>
        <taxon>Bacteroidota</taxon>
        <taxon>Cytophagia</taxon>
        <taxon>Cytophagales</taxon>
        <taxon>Cesiribacteraceae</taxon>
        <taxon>Cesiribacter</taxon>
    </lineage>
</organism>
<dbReference type="AlphaFoldDB" id="M7N6X4"/>
<proteinExistence type="predicted"/>
<keyword evidence="1" id="KW-0802">TPR repeat</keyword>
<gene>
    <name evidence="4" type="ORF">ADICEAN_01893</name>
</gene>
<dbReference type="eggNOG" id="COG1729">
    <property type="taxonomic scope" value="Bacteria"/>
</dbReference>
<dbReference type="SUPFAM" id="SSF48452">
    <property type="entry name" value="TPR-like"/>
    <property type="match status" value="1"/>
</dbReference>
<feature type="transmembrane region" description="Helical" evidence="3">
    <location>
        <begin position="40"/>
        <end position="61"/>
    </location>
</feature>
<dbReference type="InterPro" id="IPR011990">
    <property type="entry name" value="TPR-like_helical_dom_sf"/>
</dbReference>
<dbReference type="STRING" id="1279009.ADICEAN_01893"/>
<reference evidence="4 5" key="1">
    <citation type="journal article" date="2013" name="Genome Announc.">
        <title>Draft Genome Sequence of Cesiribacter andamanensis Strain AMV16T, Isolated from a Soil Sample from a Mud Volcano in the Andaman Islands, India.</title>
        <authorList>
            <person name="Shivaji S."/>
            <person name="Ara S."/>
            <person name="Begum Z."/>
            <person name="Srinivas T.N."/>
            <person name="Singh A."/>
            <person name="Kumar Pinnaka A."/>
        </authorList>
    </citation>
    <scope>NUCLEOTIDE SEQUENCE [LARGE SCALE GENOMIC DNA]</scope>
    <source>
        <strain evidence="4 5">AMV16</strain>
    </source>
</reference>
<dbReference type="InterPro" id="IPR019734">
    <property type="entry name" value="TPR_rpt"/>
</dbReference>
<name>M7N6X4_9BACT</name>
<dbReference type="Proteomes" id="UP000011910">
    <property type="component" value="Unassembled WGS sequence"/>
</dbReference>